<dbReference type="Pfam" id="PF18735">
    <property type="entry name" value="HEPN_RiboL-PSP"/>
    <property type="match status" value="1"/>
</dbReference>
<keyword evidence="3" id="KW-1185">Reference proteome</keyword>
<organism evidence="2 3">
    <name type="scientific">Veronia pacifica</name>
    <dbReference type="NCBI Taxonomy" id="1080227"/>
    <lineage>
        <taxon>Bacteria</taxon>
        <taxon>Pseudomonadati</taxon>
        <taxon>Pseudomonadota</taxon>
        <taxon>Gammaproteobacteria</taxon>
        <taxon>Vibrionales</taxon>
        <taxon>Vibrionaceae</taxon>
        <taxon>Veronia</taxon>
    </lineage>
</organism>
<evidence type="ECO:0000313" key="3">
    <source>
        <dbReference type="Proteomes" id="UP000094936"/>
    </source>
</evidence>
<dbReference type="Proteomes" id="UP000094936">
    <property type="component" value="Unassembled WGS sequence"/>
</dbReference>
<evidence type="ECO:0000259" key="1">
    <source>
        <dbReference type="Pfam" id="PF18735"/>
    </source>
</evidence>
<evidence type="ECO:0000313" key="2">
    <source>
        <dbReference type="EMBL" id="ODA31500.1"/>
    </source>
</evidence>
<dbReference type="EMBL" id="LYBM01000034">
    <property type="protein sequence ID" value="ODA31500.1"/>
    <property type="molecule type" value="Genomic_DNA"/>
</dbReference>
<proteinExistence type="predicted"/>
<dbReference type="STRING" id="1080227.A8L45_16510"/>
<reference evidence="2 3" key="1">
    <citation type="submission" date="2016-05" db="EMBL/GenBank/DDBJ databases">
        <title>Genomic Taxonomy of the Vibrionaceae.</title>
        <authorList>
            <person name="Gomez-Gil B."/>
            <person name="Enciso-Ibarra J."/>
        </authorList>
    </citation>
    <scope>NUCLEOTIDE SEQUENCE [LARGE SCALE GENOMIC DNA]</scope>
    <source>
        <strain evidence="2 3">CAIM 1920</strain>
    </source>
</reference>
<comment type="caution">
    <text evidence="2">The sequence shown here is derived from an EMBL/GenBank/DDBJ whole genome shotgun (WGS) entry which is preliminary data.</text>
</comment>
<accession>A0A1C3EE59</accession>
<gene>
    <name evidence="2" type="ORF">A8L45_16510</name>
</gene>
<feature type="domain" description="RiboL-PSP-HEPN" evidence="1">
    <location>
        <begin position="15"/>
        <end position="252"/>
    </location>
</feature>
<sequence>MSTFVFEYVSALDSQWSEVEILLDQAKLVKENNDSLYHALCRSASILMVAHLEGFTKDLSKNIIYDLNSNCNFYQLPMSIKRTACKKYLGFDKSAIPDYDNKIKDMIEDLSKFDGFDICHTAFLFEKNKNPKPDILMEICGRFGASDIFKNLNESIFESAFTSNKRLDRILKRTKKIISMSVNNFPYHCKVSKFKKFKLESKKYNGRTIWQTFLDDLNYNRHNIAHGNTFGNTAEHHELVEKMNKIRLIQYIIVYISCSEAVKGI</sequence>
<dbReference type="AlphaFoldDB" id="A0A1C3EE59"/>
<protein>
    <recommendedName>
        <fullName evidence="1">RiboL-PSP-HEPN domain-containing protein</fullName>
    </recommendedName>
</protein>
<name>A0A1C3EE59_9GAMM</name>
<dbReference type="OrthoDB" id="6637820at2"/>
<dbReference type="RefSeq" id="WP_068904276.1">
    <property type="nucleotide sequence ID" value="NZ_JBHUIF010000028.1"/>
</dbReference>
<dbReference type="InterPro" id="IPR041519">
    <property type="entry name" value="HEPN_RiboL-PSP"/>
</dbReference>